<name>B5E8B4_CITBB</name>
<dbReference type="InterPro" id="IPR000595">
    <property type="entry name" value="cNMP-bd_dom"/>
</dbReference>
<dbReference type="SMART" id="SM00419">
    <property type="entry name" value="HTH_CRP"/>
    <property type="match status" value="1"/>
</dbReference>
<dbReference type="HOGENOM" id="CLU_075053_3_7_7"/>
<organism evidence="6 7">
    <name type="scientific">Citrifermentans bemidjiense (strain ATCC BAA-1014 / DSM 16622 / JCM 12645 / Bem)</name>
    <name type="common">Geobacter bemidjiensis</name>
    <dbReference type="NCBI Taxonomy" id="404380"/>
    <lineage>
        <taxon>Bacteria</taxon>
        <taxon>Pseudomonadati</taxon>
        <taxon>Thermodesulfobacteriota</taxon>
        <taxon>Desulfuromonadia</taxon>
        <taxon>Geobacterales</taxon>
        <taxon>Geobacteraceae</taxon>
        <taxon>Citrifermentans</taxon>
    </lineage>
</organism>
<dbReference type="GO" id="GO:0003700">
    <property type="term" value="F:DNA-binding transcription factor activity"/>
    <property type="evidence" value="ECO:0007669"/>
    <property type="project" value="TreeGrafter"/>
</dbReference>
<dbReference type="STRING" id="404380.Gbem_0066"/>
<dbReference type="Pfam" id="PF00027">
    <property type="entry name" value="cNMP_binding"/>
    <property type="match status" value="1"/>
</dbReference>
<reference evidence="6 7" key="2">
    <citation type="journal article" date="2010" name="BMC Genomics">
        <title>The genome of Geobacter bemidjiensis, exemplar for the subsurface clade of Geobacter species that predominate in Fe(III)-reducing subsurface environments.</title>
        <authorList>
            <person name="Aklujkar M."/>
            <person name="Young N.D."/>
            <person name="Holmes D."/>
            <person name="Chavan M."/>
            <person name="Risso C."/>
            <person name="Kiss H.E."/>
            <person name="Han C.S."/>
            <person name="Land M.L."/>
            <person name="Lovley D.R."/>
        </authorList>
    </citation>
    <scope>NUCLEOTIDE SEQUENCE [LARGE SCALE GENOMIC DNA]</scope>
    <source>
        <strain evidence="7">ATCC BAA-1014 / DSM 16622 / JCM 12645 / Bem</strain>
    </source>
</reference>
<dbReference type="GO" id="GO:0005829">
    <property type="term" value="C:cytosol"/>
    <property type="evidence" value="ECO:0007669"/>
    <property type="project" value="TreeGrafter"/>
</dbReference>
<keyword evidence="2" id="KW-0238">DNA-binding</keyword>
<gene>
    <name evidence="6" type="ordered locus">Gbem_0066</name>
</gene>
<evidence type="ECO:0000259" key="5">
    <source>
        <dbReference type="PROSITE" id="PS51063"/>
    </source>
</evidence>
<keyword evidence="7" id="KW-1185">Reference proteome</keyword>
<dbReference type="SMART" id="SM00100">
    <property type="entry name" value="cNMP"/>
    <property type="match status" value="1"/>
</dbReference>
<protein>
    <submittedName>
        <fullName evidence="6">Cyclic nucleotide-binding helix-turn-helix transcriptional activator, Crp family</fullName>
    </submittedName>
</protein>
<accession>B5E8B4</accession>
<dbReference type="InterPro" id="IPR050397">
    <property type="entry name" value="Env_Response_Regulators"/>
</dbReference>
<dbReference type="PROSITE" id="PS51063">
    <property type="entry name" value="HTH_CRP_2"/>
    <property type="match status" value="1"/>
</dbReference>
<dbReference type="AlphaFoldDB" id="B5E8B4"/>
<dbReference type="PROSITE" id="PS50042">
    <property type="entry name" value="CNMP_BINDING_3"/>
    <property type="match status" value="1"/>
</dbReference>
<dbReference type="CDD" id="cd00038">
    <property type="entry name" value="CAP_ED"/>
    <property type="match status" value="1"/>
</dbReference>
<evidence type="ECO:0000256" key="2">
    <source>
        <dbReference type="ARBA" id="ARBA00023125"/>
    </source>
</evidence>
<dbReference type="SUPFAM" id="SSF46785">
    <property type="entry name" value="Winged helix' DNA-binding domain"/>
    <property type="match status" value="1"/>
</dbReference>
<evidence type="ECO:0000259" key="4">
    <source>
        <dbReference type="PROSITE" id="PS50042"/>
    </source>
</evidence>
<dbReference type="InterPro" id="IPR036390">
    <property type="entry name" value="WH_DNA-bd_sf"/>
</dbReference>
<keyword evidence="1" id="KW-0805">Transcription regulation</keyword>
<evidence type="ECO:0000313" key="6">
    <source>
        <dbReference type="EMBL" id="ACH37097.1"/>
    </source>
</evidence>
<dbReference type="PANTHER" id="PTHR24567:SF74">
    <property type="entry name" value="HTH-TYPE TRANSCRIPTIONAL REGULATOR ARCR"/>
    <property type="match status" value="1"/>
</dbReference>
<dbReference type="SUPFAM" id="SSF51206">
    <property type="entry name" value="cAMP-binding domain-like"/>
    <property type="match status" value="1"/>
</dbReference>
<dbReference type="InterPro" id="IPR018490">
    <property type="entry name" value="cNMP-bd_dom_sf"/>
</dbReference>
<dbReference type="Pfam" id="PF13545">
    <property type="entry name" value="HTH_Crp_2"/>
    <property type="match status" value="1"/>
</dbReference>
<dbReference type="InterPro" id="IPR036388">
    <property type="entry name" value="WH-like_DNA-bd_sf"/>
</dbReference>
<feature type="domain" description="Cyclic nucleotide-binding" evidence="4">
    <location>
        <begin position="12"/>
        <end position="80"/>
    </location>
</feature>
<evidence type="ECO:0000313" key="7">
    <source>
        <dbReference type="Proteomes" id="UP000008825"/>
    </source>
</evidence>
<sequence>MPNKMKLTAADLLSLFNPADSDQFLAHFTTRHYPPKALVYSPFEEKNLVFVVKSGRLRVYLAYEDKEFTLALLEPGDVFSTHTPAFVQALEGSEILVCSTATFREAVARRPELSLTMVKVLGELLKNSIETIEGLAFKDVRLRLVDFLLGAAAERGRASTEGTVVQLGLGTEDIALLIGTTRQTISQIVNDFIKADLLRKIDRKTLLITDMDALKALREL</sequence>
<proteinExistence type="predicted"/>
<evidence type="ECO:0000256" key="1">
    <source>
        <dbReference type="ARBA" id="ARBA00023015"/>
    </source>
</evidence>
<dbReference type="Proteomes" id="UP000008825">
    <property type="component" value="Chromosome"/>
</dbReference>
<dbReference type="Gene3D" id="2.60.120.10">
    <property type="entry name" value="Jelly Rolls"/>
    <property type="match status" value="1"/>
</dbReference>
<dbReference type="InterPro" id="IPR014710">
    <property type="entry name" value="RmlC-like_jellyroll"/>
</dbReference>
<dbReference type="EMBL" id="CP001124">
    <property type="protein sequence ID" value="ACH37097.1"/>
    <property type="molecule type" value="Genomic_DNA"/>
</dbReference>
<keyword evidence="3" id="KW-0804">Transcription</keyword>
<feature type="domain" description="HTH crp-type" evidence="5">
    <location>
        <begin position="138"/>
        <end position="212"/>
    </location>
</feature>
<dbReference type="InterPro" id="IPR012318">
    <property type="entry name" value="HTH_CRP"/>
</dbReference>
<reference evidence="6 7" key="1">
    <citation type="submission" date="2008-07" db="EMBL/GenBank/DDBJ databases">
        <title>Complete sequence of Geobacter bemidjiensis BEM.</title>
        <authorList>
            <consortium name="US DOE Joint Genome Institute"/>
            <person name="Lucas S."/>
            <person name="Copeland A."/>
            <person name="Lapidus A."/>
            <person name="Glavina del Rio T."/>
            <person name="Dalin E."/>
            <person name="Tice H."/>
            <person name="Bruce D."/>
            <person name="Goodwin L."/>
            <person name="Pitluck S."/>
            <person name="Kiss H."/>
            <person name="Brettin T."/>
            <person name="Detter J.C."/>
            <person name="Han C."/>
            <person name="Kuske C.R."/>
            <person name="Schmutz J."/>
            <person name="Larimer F."/>
            <person name="Land M."/>
            <person name="Hauser L."/>
            <person name="Kyrpides N."/>
            <person name="Lykidis A."/>
            <person name="Lovley D."/>
            <person name="Richardson P."/>
        </authorList>
    </citation>
    <scope>NUCLEOTIDE SEQUENCE [LARGE SCALE GENOMIC DNA]</scope>
    <source>
        <strain evidence="7">ATCC BAA-1014 / DSM 16622 / JCM 12645 / Bem</strain>
    </source>
</reference>
<dbReference type="KEGG" id="gbm:Gbem_0066"/>
<evidence type="ECO:0000256" key="3">
    <source>
        <dbReference type="ARBA" id="ARBA00023163"/>
    </source>
</evidence>
<dbReference type="GO" id="GO:0003677">
    <property type="term" value="F:DNA binding"/>
    <property type="evidence" value="ECO:0007669"/>
    <property type="project" value="UniProtKB-KW"/>
</dbReference>
<dbReference type="Gene3D" id="1.10.10.10">
    <property type="entry name" value="Winged helix-like DNA-binding domain superfamily/Winged helix DNA-binding domain"/>
    <property type="match status" value="1"/>
</dbReference>
<dbReference type="PANTHER" id="PTHR24567">
    <property type="entry name" value="CRP FAMILY TRANSCRIPTIONAL REGULATORY PROTEIN"/>
    <property type="match status" value="1"/>
</dbReference>
<dbReference type="eggNOG" id="COG0664">
    <property type="taxonomic scope" value="Bacteria"/>
</dbReference>
<dbReference type="RefSeq" id="WP_012528507.1">
    <property type="nucleotide sequence ID" value="NC_011146.1"/>
</dbReference>